<dbReference type="PANTHER" id="PTHR30146:SF109">
    <property type="entry name" value="HTH-TYPE TRANSCRIPTIONAL REGULATOR GALS"/>
    <property type="match status" value="1"/>
</dbReference>
<accession>A0A017HMN4</accession>
<dbReference type="STRING" id="442562.Rumeso_03003"/>
<protein>
    <submittedName>
        <fullName evidence="5">Putative transcriptional regulator protein, LacI family</fullName>
    </submittedName>
</protein>
<name>A0A017HMN4_9RHOB</name>
<dbReference type="AlphaFoldDB" id="A0A017HMN4"/>
<dbReference type="GO" id="GO:0003700">
    <property type="term" value="F:DNA-binding transcription factor activity"/>
    <property type="evidence" value="ECO:0007669"/>
    <property type="project" value="TreeGrafter"/>
</dbReference>
<dbReference type="CDD" id="cd06267">
    <property type="entry name" value="PBP1_LacI_sugar_binding-like"/>
    <property type="match status" value="1"/>
</dbReference>
<dbReference type="RefSeq" id="WP_037281414.1">
    <property type="nucleotide sequence ID" value="NZ_KK088586.1"/>
</dbReference>
<dbReference type="PATRIC" id="fig|442562.3.peg.2955"/>
<comment type="caution">
    <text evidence="5">The sequence shown here is derived from an EMBL/GenBank/DDBJ whole genome shotgun (WGS) entry which is preliminary data.</text>
</comment>
<dbReference type="CDD" id="cd01392">
    <property type="entry name" value="HTH_LacI"/>
    <property type="match status" value="1"/>
</dbReference>
<keyword evidence="2" id="KW-0238">DNA-binding</keyword>
<dbReference type="PROSITE" id="PS50932">
    <property type="entry name" value="HTH_LACI_2"/>
    <property type="match status" value="1"/>
</dbReference>
<dbReference type="InterPro" id="IPR028082">
    <property type="entry name" value="Peripla_BP_I"/>
</dbReference>
<dbReference type="EMBL" id="AOSK01000081">
    <property type="protein sequence ID" value="EYD75433.1"/>
    <property type="molecule type" value="Genomic_DNA"/>
</dbReference>
<dbReference type="OrthoDB" id="8433438at2"/>
<keyword evidence="3" id="KW-0804">Transcription</keyword>
<dbReference type="Pfam" id="PF13377">
    <property type="entry name" value="Peripla_BP_3"/>
    <property type="match status" value="1"/>
</dbReference>
<dbReference type="PANTHER" id="PTHR30146">
    <property type="entry name" value="LACI-RELATED TRANSCRIPTIONAL REPRESSOR"/>
    <property type="match status" value="1"/>
</dbReference>
<dbReference type="Gene3D" id="3.40.50.2300">
    <property type="match status" value="2"/>
</dbReference>
<dbReference type="SUPFAM" id="SSF47413">
    <property type="entry name" value="lambda repressor-like DNA-binding domains"/>
    <property type="match status" value="1"/>
</dbReference>
<evidence type="ECO:0000256" key="3">
    <source>
        <dbReference type="ARBA" id="ARBA00023163"/>
    </source>
</evidence>
<dbReference type="InterPro" id="IPR010982">
    <property type="entry name" value="Lambda_DNA-bd_dom_sf"/>
</dbReference>
<dbReference type="HOGENOM" id="CLU_037628_6_1_5"/>
<proteinExistence type="predicted"/>
<evidence type="ECO:0000313" key="5">
    <source>
        <dbReference type="EMBL" id="EYD75433.1"/>
    </source>
</evidence>
<sequence>MSPKDTPPAPRATIRTVAADAGVSVAAVSKVLRNAYGVSDALRARVTASIEKLGYRPSKAAQGLRGRSTTVGVLLVEIGNPFLPFVIDGVQDVLAPSHYRAMIGVGRAQTHLETELVESMIDHGMAGLILVAPLLPAEVVSRYARRVPTVLVAYHEPGDTPYDTVNSDDRRGAALATEGLLARGHRDVGFLAQRSSQGRRANVATEREKGYGDAMAAAGLPPRVFDLVAPPDGREAELAAFLRRPDRPRAAVVWSDLDAIPLRGLAARAGVRVPEDLALVGYDNSPMAGFPLVDLASIDQQGREIGRQAAEALLGRIGGRSEPRHLLIEPHLVARSSL</sequence>
<dbReference type="Pfam" id="PF00356">
    <property type="entry name" value="LacI"/>
    <property type="match status" value="1"/>
</dbReference>
<dbReference type="GO" id="GO:0000976">
    <property type="term" value="F:transcription cis-regulatory region binding"/>
    <property type="evidence" value="ECO:0007669"/>
    <property type="project" value="TreeGrafter"/>
</dbReference>
<evidence type="ECO:0000256" key="1">
    <source>
        <dbReference type="ARBA" id="ARBA00023015"/>
    </source>
</evidence>
<evidence type="ECO:0000256" key="2">
    <source>
        <dbReference type="ARBA" id="ARBA00023125"/>
    </source>
</evidence>
<keyword evidence="1" id="KW-0805">Transcription regulation</keyword>
<evidence type="ECO:0000313" key="6">
    <source>
        <dbReference type="Proteomes" id="UP000019666"/>
    </source>
</evidence>
<dbReference type="InterPro" id="IPR000843">
    <property type="entry name" value="HTH_LacI"/>
</dbReference>
<reference evidence="5 6" key="1">
    <citation type="submission" date="2013-02" db="EMBL/GenBank/DDBJ databases">
        <authorList>
            <person name="Fiebig A."/>
            <person name="Goeker M."/>
            <person name="Klenk H.-P.P."/>
        </authorList>
    </citation>
    <scope>NUCLEOTIDE SEQUENCE [LARGE SCALE GENOMIC DNA]</scope>
    <source>
        <strain evidence="5 6">DSM 19309</strain>
    </source>
</reference>
<organism evidence="5 6">
    <name type="scientific">Rubellimicrobium mesophilum DSM 19309</name>
    <dbReference type="NCBI Taxonomy" id="442562"/>
    <lineage>
        <taxon>Bacteria</taxon>
        <taxon>Pseudomonadati</taxon>
        <taxon>Pseudomonadota</taxon>
        <taxon>Alphaproteobacteria</taxon>
        <taxon>Rhodobacterales</taxon>
        <taxon>Roseobacteraceae</taxon>
        <taxon>Rubellimicrobium</taxon>
    </lineage>
</organism>
<dbReference type="SMART" id="SM00354">
    <property type="entry name" value="HTH_LACI"/>
    <property type="match status" value="1"/>
</dbReference>
<dbReference type="Gene3D" id="1.10.260.40">
    <property type="entry name" value="lambda repressor-like DNA-binding domains"/>
    <property type="match status" value="1"/>
</dbReference>
<dbReference type="Proteomes" id="UP000019666">
    <property type="component" value="Unassembled WGS sequence"/>
</dbReference>
<dbReference type="SUPFAM" id="SSF53822">
    <property type="entry name" value="Periplasmic binding protein-like I"/>
    <property type="match status" value="1"/>
</dbReference>
<dbReference type="InterPro" id="IPR046335">
    <property type="entry name" value="LacI/GalR-like_sensor"/>
</dbReference>
<evidence type="ECO:0000259" key="4">
    <source>
        <dbReference type="PROSITE" id="PS50932"/>
    </source>
</evidence>
<feature type="domain" description="HTH lacI-type" evidence="4">
    <location>
        <begin position="12"/>
        <end position="66"/>
    </location>
</feature>
<keyword evidence="6" id="KW-1185">Reference proteome</keyword>
<gene>
    <name evidence="5" type="ORF">Rumeso_03003</name>
</gene>